<dbReference type="Proteomes" id="UP000217033">
    <property type="component" value="Unassembled WGS sequence"/>
</dbReference>
<evidence type="ECO:0000313" key="7">
    <source>
        <dbReference type="EMBL" id="PAF54805.1"/>
    </source>
</evidence>
<dbReference type="Pfam" id="PF02527">
    <property type="entry name" value="GidB"/>
    <property type="match status" value="1"/>
</dbReference>
<keyword evidence="8" id="KW-1185">Reference proteome</keyword>
<keyword evidence="1 6" id="KW-0963">Cytoplasm</keyword>
<feature type="binding site" evidence="6">
    <location>
        <position position="135"/>
    </location>
    <ligand>
        <name>S-adenosyl-L-methionine</name>
        <dbReference type="ChEBI" id="CHEBI:59789"/>
    </ligand>
</feature>
<comment type="subcellular location">
    <subcellularLocation>
        <location evidence="6">Cytoplasm</location>
    </subcellularLocation>
</comment>
<protein>
    <recommendedName>
        <fullName evidence="6">Ribosomal RNA small subunit methyltransferase G</fullName>
        <ecNumber evidence="6">2.1.1.-</ecNumber>
    </recommendedName>
    <alternativeName>
        <fullName evidence="6">16S rRNA 7-methylguanosine methyltransferase</fullName>
        <shortName evidence="6">16S rRNA m7G methyltransferase</shortName>
    </alternativeName>
</protein>
<comment type="function">
    <text evidence="6">Specifically methylates the N7 position of a guanine in 16S rRNA.</text>
</comment>
<dbReference type="HAMAP" id="MF_00074">
    <property type="entry name" value="16SrRNA_methyltr_G"/>
    <property type="match status" value="1"/>
</dbReference>
<dbReference type="RefSeq" id="WP_084232733.1">
    <property type="nucleotide sequence ID" value="NZ_FWXE01000012.1"/>
</dbReference>
<comment type="similarity">
    <text evidence="6">Belongs to the methyltransferase superfamily. RNA methyltransferase RsmG family.</text>
</comment>
<feature type="binding site" evidence="6">
    <location>
        <begin position="119"/>
        <end position="120"/>
    </location>
    <ligand>
        <name>S-adenosyl-L-methionine</name>
        <dbReference type="ChEBI" id="CHEBI:59789"/>
    </ligand>
</feature>
<evidence type="ECO:0000256" key="4">
    <source>
        <dbReference type="ARBA" id="ARBA00022679"/>
    </source>
</evidence>
<organism evidence="7 8">
    <name type="scientific">Mycoplasmopsis agassizii</name>
    <dbReference type="NCBI Taxonomy" id="33922"/>
    <lineage>
        <taxon>Bacteria</taxon>
        <taxon>Bacillati</taxon>
        <taxon>Mycoplasmatota</taxon>
        <taxon>Mycoplasmoidales</taxon>
        <taxon>Metamycoplasmataceae</taxon>
        <taxon>Mycoplasmopsis</taxon>
    </lineage>
</organism>
<accession>A0ABX4H4I8</accession>
<keyword evidence="2 6" id="KW-0698">rRNA processing</keyword>
<evidence type="ECO:0000256" key="1">
    <source>
        <dbReference type="ARBA" id="ARBA00022490"/>
    </source>
</evidence>
<dbReference type="NCBIfam" id="TIGR00138">
    <property type="entry name" value="rsmG_gidB"/>
    <property type="match status" value="1"/>
</dbReference>
<gene>
    <name evidence="6" type="primary">rsmG</name>
    <name evidence="7" type="ORF">CJF60_03655</name>
</gene>
<keyword evidence="5 6" id="KW-0949">S-adenosyl-L-methionine</keyword>
<dbReference type="EC" id="2.1.1.-" evidence="6"/>
<feature type="binding site" evidence="6">
    <location>
        <position position="69"/>
    </location>
    <ligand>
        <name>S-adenosyl-L-methionine</name>
        <dbReference type="ChEBI" id="CHEBI:59789"/>
    </ligand>
</feature>
<sequence>MTFKEQCRYLVTNEQFSKLNEYVKLIEQDNAHYNLTGFKGDELWEHGIYQSLIAYRNKISENIFVADIGTGAGFPIIPVLIANSTIKLTVFEPQKKRAIFLSKVKSLIDIPFEIVQERIESYTTKTNYFDLITARAVMSLQQLMEATIHIGKNNAEYLFLKGLNVEKEIREAKNTANFFGLTTEVEHIENKSDHTINLVKYRKTRTEPIGFPRAWIKIKTQPL</sequence>
<dbReference type="PIRSF" id="PIRSF003078">
    <property type="entry name" value="GidB"/>
    <property type="match status" value="1"/>
</dbReference>
<evidence type="ECO:0000256" key="2">
    <source>
        <dbReference type="ARBA" id="ARBA00022552"/>
    </source>
</evidence>
<comment type="caution">
    <text evidence="6">Lacks conserved residue(s) required for the propagation of feature annotation.</text>
</comment>
<evidence type="ECO:0000256" key="6">
    <source>
        <dbReference type="HAMAP-Rule" id="MF_00074"/>
    </source>
</evidence>
<dbReference type="Gene3D" id="3.40.50.150">
    <property type="entry name" value="Vaccinia Virus protein VP39"/>
    <property type="match status" value="1"/>
</dbReference>
<proteinExistence type="inferred from homology"/>
<name>A0ABX4H4I8_9BACT</name>
<dbReference type="SUPFAM" id="SSF53335">
    <property type="entry name" value="S-adenosyl-L-methionine-dependent methyltransferases"/>
    <property type="match status" value="1"/>
</dbReference>
<dbReference type="PANTHER" id="PTHR31760">
    <property type="entry name" value="S-ADENOSYL-L-METHIONINE-DEPENDENT METHYLTRANSFERASES SUPERFAMILY PROTEIN"/>
    <property type="match status" value="1"/>
</dbReference>
<dbReference type="InterPro" id="IPR003682">
    <property type="entry name" value="rRNA_ssu_MeTfrase_G"/>
</dbReference>
<comment type="caution">
    <text evidence="7">The sequence shown here is derived from an EMBL/GenBank/DDBJ whole genome shotgun (WGS) entry which is preliminary data.</text>
</comment>
<feature type="binding site" evidence="6">
    <location>
        <position position="74"/>
    </location>
    <ligand>
        <name>S-adenosyl-L-methionine</name>
        <dbReference type="ChEBI" id="CHEBI:59789"/>
    </ligand>
</feature>
<evidence type="ECO:0000256" key="5">
    <source>
        <dbReference type="ARBA" id="ARBA00022691"/>
    </source>
</evidence>
<dbReference type="InterPro" id="IPR029063">
    <property type="entry name" value="SAM-dependent_MTases_sf"/>
</dbReference>
<keyword evidence="3 6" id="KW-0489">Methyltransferase</keyword>
<dbReference type="PANTHER" id="PTHR31760:SF0">
    <property type="entry name" value="S-ADENOSYL-L-METHIONINE-DEPENDENT METHYLTRANSFERASES SUPERFAMILY PROTEIN"/>
    <property type="match status" value="1"/>
</dbReference>
<evidence type="ECO:0000256" key="3">
    <source>
        <dbReference type="ARBA" id="ARBA00022603"/>
    </source>
</evidence>
<reference evidence="7" key="1">
    <citation type="submission" date="2017-08" db="EMBL/GenBank/DDBJ databases">
        <authorList>
            <person name="Alvarez-Ponce D."/>
            <person name="Weitzman C.L."/>
            <person name="Tillett R.L."/>
            <person name="Sandmeier F.C."/>
            <person name="Tracy C.R."/>
        </authorList>
    </citation>
    <scope>NUCLEOTIDE SEQUENCE [LARGE SCALE GENOMIC DNA]</scope>
    <source>
        <strain evidence="7">PS6</strain>
    </source>
</reference>
<keyword evidence="4 6" id="KW-0808">Transferase</keyword>
<evidence type="ECO:0000313" key="8">
    <source>
        <dbReference type="Proteomes" id="UP000217033"/>
    </source>
</evidence>
<dbReference type="EMBL" id="NQMN01000002">
    <property type="protein sequence ID" value="PAF54805.1"/>
    <property type="molecule type" value="Genomic_DNA"/>
</dbReference>